<reference evidence="5" key="2">
    <citation type="submission" date="2020-04" db="EMBL/GenBank/DDBJ databases">
        <authorList>
            <consortium name="NCBI Genome Project"/>
        </authorList>
    </citation>
    <scope>NUCLEOTIDE SEQUENCE</scope>
    <source>
        <strain evidence="5">CBS 304.34</strain>
    </source>
</reference>
<evidence type="ECO:0000313" key="3">
    <source>
        <dbReference type="EMBL" id="KAF2817443.1"/>
    </source>
</evidence>
<feature type="compositionally biased region" description="Basic and acidic residues" evidence="1">
    <location>
        <begin position="556"/>
        <end position="575"/>
    </location>
</feature>
<reference evidence="5" key="3">
    <citation type="submission" date="2025-04" db="UniProtKB">
        <authorList>
            <consortium name="RefSeq"/>
        </authorList>
    </citation>
    <scope>IDENTIFICATION</scope>
    <source>
        <strain evidence="5">CBS 304.34</strain>
    </source>
</reference>
<dbReference type="GO" id="GO:0000500">
    <property type="term" value="C:RNA polymerase I upstream activating factor complex"/>
    <property type="evidence" value="ECO:0007669"/>
    <property type="project" value="InterPro"/>
</dbReference>
<evidence type="ECO:0000313" key="4">
    <source>
        <dbReference type="Proteomes" id="UP000504636"/>
    </source>
</evidence>
<dbReference type="PANTHER" id="PTHR28079:SF1">
    <property type="entry name" value="RNA POLYMERASE I-SPECIFIC TRANSCRIPTION INITIATION FACTOR RRN5"/>
    <property type="match status" value="1"/>
</dbReference>
<keyword evidence="4" id="KW-1185">Reference proteome</keyword>
<feature type="compositionally biased region" description="Basic and acidic residues" evidence="1">
    <location>
        <begin position="673"/>
        <end position="682"/>
    </location>
</feature>
<dbReference type="InterPro" id="IPR039601">
    <property type="entry name" value="Rrn5"/>
</dbReference>
<dbReference type="GO" id="GO:0042790">
    <property type="term" value="P:nucleolar large rRNA transcription by RNA polymerase I"/>
    <property type="evidence" value="ECO:0007669"/>
    <property type="project" value="InterPro"/>
</dbReference>
<dbReference type="GO" id="GO:0006361">
    <property type="term" value="P:transcription initiation at RNA polymerase I promoter"/>
    <property type="evidence" value="ECO:0007669"/>
    <property type="project" value="TreeGrafter"/>
</dbReference>
<evidence type="ECO:0000313" key="5">
    <source>
        <dbReference type="RefSeq" id="XP_033584407.1"/>
    </source>
</evidence>
<protein>
    <recommendedName>
        <fullName evidence="2">SANT domain-containing protein</fullName>
    </recommendedName>
</protein>
<dbReference type="PANTHER" id="PTHR28079">
    <property type="entry name" value="RNA POLYMERASE I-SPECIFIC TRANSCRIPTION INITIATION FACTOR RRN5"/>
    <property type="match status" value="1"/>
</dbReference>
<feature type="region of interest" description="Disordered" evidence="1">
    <location>
        <begin position="556"/>
        <end position="713"/>
    </location>
</feature>
<feature type="compositionally biased region" description="Basic and acidic residues" evidence="1">
    <location>
        <begin position="602"/>
        <end position="626"/>
    </location>
</feature>
<evidence type="ECO:0000256" key="1">
    <source>
        <dbReference type="SAM" id="MobiDB-lite"/>
    </source>
</evidence>
<dbReference type="RefSeq" id="XP_033584407.1">
    <property type="nucleotide sequence ID" value="XM_033712860.1"/>
</dbReference>
<sequence length="713" mass="81633">MTIMINPPPPQVSIAAGSDLASRRQKRHNKVSPWIAYRVSRYRALKGLYNDDYRIWLNKEVKAAADPYCLDEDVHLQGSQIGASRWSGEEKEVFYRALSRCGQDDIPAISKAIKSKSEMEVRDYFLLLQENFIQRQLNAPQLTHAVALRDIPAAVELGEECRKPLDLAGEAVAWYQENYEAKEERKKHGDYWLLDSDLASKIEDAISEEPEGDTDAFVTNEGRRQHSDFAEEAIKAKPESSISSLLSSIPAARLLKPKKWLALQKNVFMNSRRKWETDNWRDLAGVDEEPSMYYTAFHDFHRLTVSITRRLVHATMFESSSRLRAQDQRNTRSIPKVTARDVETALEILGMARHSREYWVKVPRRCGLYVFNKSTRFRRPRMKYDDVEKELGIPWAVSKPMGQLLKITPRNVPFGARTAYQEETNEEAPENLQNQETQETHGSEEDYEDQGDHEPDISSSESHDFVPDDIDAIPGRARRRQRKRQTVEQSQIHEAERVDRQAAELEEQRIREMLGLNDASNIKSEEDEVPLALIERKELSELVDWRSWTHYHAEWEGANDWREDNDPSGFEERPSKRLRRASFNDIVSEDSDDFAGISYARPEMKVEEDAALDGKPDLEMHDHESNAEPSDMEQQGNLSKMSEDGTEGTSSHDSATLAPQPPRPPRKVPLPKGIDDGTKEGPIDVDSDIDAVKEDNSDEILSSDSEEDMSSEH</sequence>
<proteinExistence type="predicted"/>
<dbReference type="OrthoDB" id="2240312at2759"/>
<dbReference type="Proteomes" id="UP000504636">
    <property type="component" value="Unplaced"/>
</dbReference>
<feature type="compositionally biased region" description="Acidic residues" evidence="1">
    <location>
        <begin position="704"/>
        <end position="713"/>
    </location>
</feature>
<dbReference type="GeneID" id="54453753"/>
<feature type="region of interest" description="Disordered" evidence="1">
    <location>
        <begin position="421"/>
        <end position="500"/>
    </location>
</feature>
<feature type="compositionally biased region" description="Basic and acidic residues" evidence="1">
    <location>
        <begin position="438"/>
        <end position="466"/>
    </location>
</feature>
<organism evidence="3">
    <name type="scientific">Mytilinidion resinicola</name>
    <dbReference type="NCBI Taxonomy" id="574789"/>
    <lineage>
        <taxon>Eukaryota</taxon>
        <taxon>Fungi</taxon>
        <taxon>Dikarya</taxon>
        <taxon>Ascomycota</taxon>
        <taxon>Pezizomycotina</taxon>
        <taxon>Dothideomycetes</taxon>
        <taxon>Pleosporomycetidae</taxon>
        <taxon>Mytilinidiales</taxon>
        <taxon>Mytilinidiaceae</taxon>
        <taxon>Mytilinidion</taxon>
    </lineage>
</organism>
<dbReference type="CDD" id="cd00167">
    <property type="entry name" value="SANT"/>
    <property type="match status" value="1"/>
</dbReference>
<dbReference type="InterPro" id="IPR001005">
    <property type="entry name" value="SANT/Myb"/>
</dbReference>
<dbReference type="Gene3D" id="1.10.10.60">
    <property type="entry name" value="Homeodomain-like"/>
    <property type="match status" value="1"/>
</dbReference>
<dbReference type="InterPro" id="IPR009057">
    <property type="entry name" value="Homeodomain-like_sf"/>
</dbReference>
<dbReference type="InterPro" id="IPR017884">
    <property type="entry name" value="SANT_dom"/>
</dbReference>
<dbReference type="AlphaFoldDB" id="A0A6A6Z9N1"/>
<dbReference type="EMBL" id="MU003692">
    <property type="protein sequence ID" value="KAF2817443.1"/>
    <property type="molecule type" value="Genomic_DNA"/>
</dbReference>
<dbReference type="SMART" id="SM00717">
    <property type="entry name" value="SANT"/>
    <property type="match status" value="1"/>
</dbReference>
<dbReference type="GO" id="GO:0000182">
    <property type="term" value="F:rDNA binding"/>
    <property type="evidence" value="ECO:0007669"/>
    <property type="project" value="TreeGrafter"/>
</dbReference>
<feature type="domain" description="SANT" evidence="2">
    <location>
        <begin position="81"/>
        <end position="133"/>
    </location>
</feature>
<dbReference type="SUPFAM" id="SSF46689">
    <property type="entry name" value="Homeodomain-like"/>
    <property type="match status" value="1"/>
</dbReference>
<gene>
    <name evidence="3 5" type="ORF">BDZ99DRAFT_16046</name>
</gene>
<dbReference type="GO" id="GO:0001181">
    <property type="term" value="F:RNA polymerase I general transcription initiation factor activity"/>
    <property type="evidence" value="ECO:0007669"/>
    <property type="project" value="TreeGrafter"/>
</dbReference>
<feature type="compositionally biased region" description="Basic and acidic residues" evidence="1">
    <location>
        <begin position="491"/>
        <end position="500"/>
    </location>
</feature>
<dbReference type="PROSITE" id="PS51293">
    <property type="entry name" value="SANT"/>
    <property type="match status" value="1"/>
</dbReference>
<accession>A0A6A6Z9N1</accession>
<name>A0A6A6Z9N1_9PEZI</name>
<evidence type="ECO:0000259" key="2">
    <source>
        <dbReference type="PROSITE" id="PS51293"/>
    </source>
</evidence>
<reference evidence="3 5" key="1">
    <citation type="journal article" date="2020" name="Stud. Mycol.">
        <title>101 Dothideomycetes genomes: a test case for predicting lifestyles and emergence of pathogens.</title>
        <authorList>
            <person name="Haridas S."/>
            <person name="Albert R."/>
            <person name="Binder M."/>
            <person name="Bloem J."/>
            <person name="Labutti K."/>
            <person name="Salamov A."/>
            <person name="Andreopoulos B."/>
            <person name="Baker S."/>
            <person name="Barry K."/>
            <person name="Bills G."/>
            <person name="Bluhm B."/>
            <person name="Cannon C."/>
            <person name="Castanera R."/>
            <person name="Culley D."/>
            <person name="Daum C."/>
            <person name="Ezra D."/>
            <person name="Gonzalez J."/>
            <person name="Henrissat B."/>
            <person name="Kuo A."/>
            <person name="Liang C."/>
            <person name="Lipzen A."/>
            <person name="Lutzoni F."/>
            <person name="Magnuson J."/>
            <person name="Mondo S."/>
            <person name="Nolan M."/>
            <person name="Ohm R."/>
            <person name="Pangilinan J."/>
            <person name="Park H.-J."/>
            <person name="Ramirez L."/>
            <person name="Alfaro M."/>
            <person name="Sun H."/>
            <person name="Tritt A."/>
            <person name="Yoshinaga Y."/>
            <person name="Zwiers L.-H."/>
            <person name="Turgeon B."/>
            <person name="Goodwin S."/>
            <person name="Spatafora J."/>
            <person name="Crous P."/>
            <person name="Grigoriev I."/>
        </authorList>
    </citation>
    <scope>NUCLEOTIDE SEQUENCE</scope>
    <source>
        <strain evidence="3 5">CBS 304.34</strain>
    </source>
</reference>